<dbReference type="Proteomes" id="UP000248806">
    <property type="component" value="Unassembled WGS sequence"/>
</dbReference>
<protein>
    <submittedName>
        <fullName evidence="1">Uncharacterized protein</fullName>
    </submittedName>
</protein>
<accession>A0A326UDP4</accession>
<gene>
    <name evidence="1" type="ORF">EI42_00723</name>
</gene>
<sequence length="98" mass="10949">MQLTTLTHYNQPVKRAGFIVENQAYKNRNVGKGWFSHALLSVRNWPFRSSVSCWNEGCGMGRGDAFFTSAASQAVWEWKGGCEGDVTRVHGLQQPPGF</sequence>
<comment type="caution">
    <text evidence="1">The sequence shown here is derived from an EMBL/GenBank/DDBJ whole genome shotgun (WGS) entry which is preliminary data.</text>
</comment>
<organism evidence="1 2">
    <name type="scientific">Thermosporothrix hazakensis</name>
    <dbReference type="NCBI Taxonomy" id="644383"/>
    <lineage>
        <taxon>Bacteria</taxon>
        <taxon>Bacillati</taxon>
        <taxon>Chloroflexota</taxon>
        <taxon>Ktedonobacteria</taxon>
        <taxon>Ktedonobacterales</taxon>
        <taxon>Thermosporotrichaceae</taxon>
        <taxon>Thermosporothrix</taxon>
    </lineage>
</organism>
<reference evidence="1 2" key="1">
    <citation type="submission" date="2018-06" db="EMBL/GenBank/DDBJ databases">
        <title>Genomic Encyclopedia of Archaeal and Bacterial Type Strains, Phase II (KMG-II): from individual species to whole genera.</title>
        <authorList>
            <person name="Goeker M."/>
        </authorList>
    </citation>
    <scope>NUCLEOTIDE SEQUENCE [LARGE SCALE GENOMIC DNA]</scope>
    <source>
        <strain evidence="1 2">ATCC BAA-1881</strain>
    </source>
</reference>
<keyword evidence="2" id="KW-1185">Reference proteome</keyword>
<evidence type="ECO:0000313" key="2">
    <source>
        <dbReference type="Proteomes" id="UP000248806"/>
    </source>
</evidence>
<name>A0A326UDP4_THEHA</name>
<evidence type="ECO:0000313" key="1">
    <source>
        <dbReference type="EMBL" id="PZW36547.1"/>
    </source>
</evidence>
<dbReference type="AlphaFoldDB" id="A0A326UDP4"/>
<dbReference type="EMBL" id="QKUF01000001">
    <property type="protein sequence ID" value="PZW36547.1"/>
    <property type="molecule type" value="Genomic_DNA"/>
</dbReference>
<proteinExistence type="predicted"/>